<evidence type="ECO:0000256" key="3">
    <source>
        <dbReference type="ARBA" id="ARBA00022475"/>
    </source>
</evidence>
<evidence type="ECO:0000256" key="8">
    <source>
        <dbReference type="SAM" id="Phobius"/>
    </source>
</evidence>
<dbReference type="EMBL" id="FNIJ01000001">
    <property type="protein sequence ID" value="SDN07378.1"/>
    <property type="molecule type" value="Genomic_DNA"/>
</dbReference>
<keyword evidence="3" id="KW-1003">Cell membrane</keyword>
<dbReference type="Proteomes" id="UP000242957">
    <property type="component" value="Unassembled WGS sequence"/>
</dbReference>
<evidence type="ECO:0000256" key="2">
    <source>
        <dbReference type="ARBA" id="ARBA00005745"/>
    </source>
</evidence>
<organism evidence="10 11">
    <name type="scientific">Pseudomonas jinjuensis</name>
    <dbReference type="NCBI Taxonomy" id="198616"/>
    <lineage>
        <taxon>Bacteria</taxon>
        <taxon>Pseudomonadati</taxon>
        <taxon>Pseudomonadota</taxon>
        <taxon>Gammaproteobacteria</taxon>
        <taxon>Pseudomonadales</taxon>
        <taxon>Pseudomonadaceae</taxon>
        <taxon>Pseudomonas</taxon>
    </lineage>
</organism>
<keyword evidence="7 8" id="KW-0472">Membrane</keyword>
<dbReference type="AlphaFoldDB" id="A0A1G9YDV0"/>
<dbReference type="InterPro" id="IPR003004">
    <property type="entry name" value="GspF/PilC"/>
</dbReference>
<dbReference type="GO" id="GO:0005886">
    <property type="term" value="C:plasma membrane"/>
    <property type="evidence" value="ECO:0007669"/>
    <property type="project" value="UniProtKB-SubCell"/>
</dbReference>
<name>A0A1G9YDV0_9PSED</name>
<evidence type="ECO:0000256" key="6">
    <source>
        <dbReference type="ARBA" id="ARBA00022989"/>
    </source>
</evidence>
<keyword evidence="5 8" id="KW-0812">Transmembrane</keyword>
<evidence type="ECO:0000256" key="4">
    <source>
        <dbReference type="ARBA" id="ARBA00022519"/>
    </source>
</evidence>
<feature type="transmembrane region" description="Helical" evidence="8">
    <location>
        <begin position="364"/>
        <end position="388"/>
    </location>
</feature>
<keyword evidence="4" id="KW-0997">Cell inner membrane</keyword>
<dbReference type="PRINTS" id="PR00812">
    <property type="entry name" value="BCTERIALGSPF"/>
</dbReference>
<feature type="domain" description="Type II secretion system protein GspF" evidence="9">
    <location>
        <begin position="265"/>
        <end position="386"/>
    </location>
</feature>
<evidence type="ECO:0000256" key="5">
    <source>
        <dbReference type="ARBA" id="ARBA00022692"/>
    </source>
</evidence>
<evidence type="ECO:0000313" key="10">
    <source>
        <dbReference type="EMBL" id="SDN07378.1"/>
    </source>
</evidence>
<dbReference type="Pfam" id="PF00482">
    <property type="entry name" value="T2SSF"/>
    <property type="match status" value="2"/>
</dbReference>
<keyword evidence="11" id="KW-1185">Reference proteome</keyword>
<dbReference type="PANTHER" id="PTHR30012:SF0">
    <property type="entry name" value="TYPE II SECRETION SYSTEM PROTEIN F-RELATED"/>
    <property type="match status" value="1"/>
</dbReference>
<feature type="transmembrane region" description="Helical" evidence="8">
    <location>
        <begin position="216"/>
        <end position="234"/>
    </location>
</feature>
<dbReference type="RefSeq" id="WP_084313039.1">
    <property type="nucleotide sequence ID" value="NZ_FNIJ01000001.1"/>
</dbReference>
<evidence type="ECO:0000256" key="7">
    <source>
        <dbReference type="ARBA" id="ARBA00023136"/>
    </source>
</evidence>
<evidence type="ECO:0000256" key="1">
    <source>
        <dbReference type="ARBA" id="ARBA00004429"/>
    </source>
</evidence>
<evidence type="ECO:0000313" key="11">
    <source>
        <dbReference type="Proteomes" id="UP000242957"/>
    </source>
</evidence>
<protein>
    <submittedName>
        <fullName evidence="10">General secretion pathway protein F</fullName>
    </submittedName>
</protein>
<dbReference type="InterPro" id="IPR018076">
    <property type="entry name" value="T2SS_GspF_dom"/>
</dbReference>
<dbReference type="STRING" id="198616.SAMN05216193_10118"/>
<gene>
    <name evidence="10" type="ORF">SAMN05216193_10118</name>
</gene>
<dbReference type="OrthoDB" id="9805682at2"/>
<proteinExistence type="inferred from homology"/>
<feature type="transmembrane region" description="Helical" evidence="8">
    <location>
        <begin position="163"/>
        <end position="185"/>
    </location>
</feature>
<feature type="domain" description="Type II secretion system protein GspF" evidence="9">
    <location>
        <begin position="64"/>
        <end position="186"/>
    </location>
</feature>
<comment type="subcellular location">
    <subcellularLocation>
        <location evidence="1">Cell inner membrane</location>
        <topology evidence="1">Multi-pass membrane protein</topology>
    </subcellularLocation>
</comment>
<dbReference type="GO" id="GO:0015628">
    <property type="term" value="P:protein secretion by the type II secretion system"/>
    <property type="evidence" value="ECO:0007669"/>
    <property type="project" value="TreeGrafter"/>
</dbReference>
<dbReference type="Gene3D" id="1.20.81.30">
    <property type="entry name" value="Type II secretion system (T2SS), domain F"/>
    <property type="match status" value="2"/>
</dbReference>
<comment type="similarity">
    <text evidence="2">Belongs to the GSP F family.</text>
</comment>
<dbReference type="InterPro" id="IPR042094">
    <property type="entry name" value="T2SS_GspF_sf"/>
</dbReference>
<reference evidence="11" key="1">
    <citation type="submission" date="2016-10" db="EMBL/GenBank/DDBJ databases">
        <authorList>
            <person name="Varghese N."/>
            <person name="Submissions S."/>
        </authorList>
    </citation>
    <scope>NUCLEOTIDE SEQUENCE [LARGE SCALE GENOMIC DNA]</scope>
    <source>
        <strain evidence="11">JCM 21621</strain>
    </source>
</reference>
<evidence type="ECO:0000259" key="9">
    <source>
        <dbReference type="Pfam" id="PF00482"/>
    </source>
</evidence>
<accession>A0A1G9YDV0</accession>
<dbReference type="PANTHER" id="PTHR30012">
    <property type="entry name" value="GENERAL SECRETION PATHWAY PROTEIN"/>
    <property type="match status" value="1"/>
</dbReference>
<sequence length="396" mass="43397">MRFDYQAVDRHGKRCKGELNQPTYQDAVRQLEAQGLTPIQLKSSQRTSVGRQRRLRAEELNMALYELATLLSAGVGLADAVEAQERSSQHPRIAAALQVIGDGLRQGRSFPQALEAASLPLPRYAYQLVAAGEMTGNLAGALRDCVEQMEYERRTREDIRNALIYPCILVLSGIAAVALMFIFVVPKFANLLEHADKLPWLAWAVLSLGVWSRQNAVVLLLAAGLVIGLGLPLLKHPEFRARVLNGLLRLPVMGEWLLQAEIARWAKVLGTLLGNRVALVDALRLAGESLRIRHLREQLERVTQDVRGGTALSSALEERQAITATGGNLVRVGEKSGRLAEMLDSLAGLYEEQGRSRMRRTLALIEPLAILLIGAVFGVIITGVVLAITSANDIVF</sequence>
<dbReference type="FunFam" id="1.20.81.30:FF:000001">
    <property type="entry name" value="Type II secretion system protein F"/>
    <property type="match status" value="1"/>
</dbReference>
<keyword evidence="6 8" id="KW-1133">Transmembrane helix</keyword>